<dbReference type="EMBL" id="ML732388">
    <property type="protein sequence ID" value="KAB8068507.1"/>
    <property type="molecule type" value="Genomic_DNA"/>
</dbReference>
<reference evidence="7 8" key="1">
    <citation type="submission" date="2019-04" db="EMBL/GenBank/DDBJ databases">
        <title>Friends and foes A comparative genomics study of 23 Aspergillus species from section Flavi.</title>
        <authorList>
            <consortium name="DOE Joint Genome Institute"/>
            <person name="Kjaerbolling I."/>
            <person name="Vesth T."/>
            <person name="Frisvad J.C."/>
            <person name="Nybo J.L."/>
            <person name="Theobald S."/>
            <person name="Kildgaard S."/>
            <person name="Isbrandt T."/>
            <person name="Kuo A."/>
            <person name="Sato A."/>
            <person name="Lyhne E.K."/>
            <person name="Kogle M.E."/>
            <person name="Wiebenga A."/>
            <person name="Kun R.S."/>
            <person name="Lubbers R.J."/>
            <person name="Makela M.R."/>
            <person name="Barry K."/>
            <person name="Chovatia M."/>
            <person name="Clum A."/>
            <person name="Daum C."/>
            <person name="Haridas S."/>
            <person name="He G."/>
            <person name="LaButti K."/>
            <person name="Lipzen A."/>
            <person name="Mondo S."/>
            <person name="Riley R."/>
            <person name="Salamov A."/>
            <person name="Simmons B.A."/>
            <person name="Magnuson J.K."/>
            <person name="Henrissat B."/>
            <person name="Mortensen U.H."/>
            <person name="Larsen T.O."/>
            <person name="Devries R.P."/>
            <person name="Grigoriev I.V."/>
            <person name="Machida M."/>
            <person name="Baker S.E."/>
            <person name="Andersen M.R."/>
        </authorList>
    </citation>
    <scope>NUCLEOTIDE SEQUENCE [LARGE SCALE GENOMIC DNA]</scope>
    <source>
        <strain evidence="7 8">CBS 151.66</strain>
    </source>
</reference>
<keyword evidence="1" id="KW-0645">Protease</keyword>
<dbReference type="Proteomes" id="UP000326565">
    <property type="component" value="Unassembled WGS sequence"/>
</dbReference>
<evidence type="ECO:0000256" key="3">
    <source>
        <dbReference type="ARBA" id="ARBA00022825"/>
    </source>
</evidence>
<dbReference type="GO" id="GO:0004252">
    <property type="term" value="F:serine-type endopeptidase activity"/>
    <property type="evidence" value="ECO:0007669"/>
    <property type="project" value="InterPro"/>
</dbReference>
<dbReference type="OrthoDB" id="300641at2759"/>
<evidence type="ECO:0000256" key="1">
    <source>
        <dbReference type="ARBA" id="ARBA00022670"/>
    </source>
</evidence>
<feature type="region of interest" description="Disordered" evidence="4">
    <location>
        <begin position="248"/>
        <end position="274"/>
    </location>
</feature>
<evidence type="ECO:0000256" key="2">
    <source>
        <dbReference type="ARBA" id="ARBA00022801"/>
    </source>
</evidence>
<evidence type="ECO:0000256" key="4">
    <source>
        <dbReference type="SAM" id="MobiDB-lite"/>
    </source>
</evidence>
<sequence>AQYDIPEGHEGVSSSYEVTPETLRAANIARLEHVTVTINVDHTSRGDISVALLSPGGVVSYLSTPRIPDRKRAGYVNWEFMSVAHWGESGTGKWKIIVKDTNVNGFTGRFVNWRLNLWGEAVDGSHQPLHPLPDGYGGGVTEVATITAPIPISTPTETDKANSPEGLVNVNSFTTGETVPIPATSSRDTALRHNFSTYSVHAHAFIITATLSMIIFCSAIGFCLCASRLRVHERSLYEQLEMRNTGRYPGQLRRHDIDSYRSSSETDNEQIPRQ</sequence>
<dbReference type="InterPro" id="IPR002884">
    <property type="entry name" value="P_dom"/>
</dbReference>
<dbReference type="PANTHER" id="PTHR42884:SF14">
    <property type="entry name" value="NEUROENDOCRINE CONVERTASE 1"/>
    <property type="match status" value="1"/>
</dbReference>
<keyword evidence="5" id="KW-0812">Transmembrane</keyword>
<dbReference type="FunFam" id="2.60.120.260:FF:000026">
    <property type="entry name" value="proprotein convertase subtilisin/kexin type 7"/>
    <property type="match status" value="1"/>
</dbReference>
<accession>A0A5N5WLD6</accession>
<dbReference type="Gene3D" id="2.60.120.260">
    <property type="entry name" value="Galactose-binding domain-like"/>
    <property type="match status" value="1"/>
</dbReference>
<organism evidence="7 8">
    <name type="scientific">Aspergillus leporis</name>
    <dbReference type="NCBI Taxonomy" id="41062"/>
    <lineage>
        <taxon>Eukaryota</taxon>
        <taxon>Fungi</taxon>
        <taxon>Dikarya</taxon>
        <taxon>Ascomycota</taxon>
        <taxon>Pezizomycotina</taxon>
        <taxon>Eurotiomycetes</taxon>
        <taxon>Eurotiomycetidae</taxon>
        <taxon>Eurotiales</taxon>
        <taxon>Aspergillaceae</taxon>
        <taxon>Aspergillus</taxon>
        <taxon>Aspergillus subgen. Circumdati</taxon>
    </lineage>
</organism>
<gene>
    <name evidence="7" type="ORF">BDV29DRAFT_162307</name>
</gene>
<keyword evidence="8" id="KW-1185">Reference proteome</keyword>
<evidence type="ECO:0000313" key="7">
    <source>
        <dbReference type="EMBL" id="KAB8068507.1"/>
    </source>
</evidence>
<dbReference type="SUPFAM" id="SSF49785">
    <property type="entry name" value="Galactose-binding domain-like"/>
    <property type="match status" value="1"/>
</dbReference>
<evidence type="ECO:0000259" key="6">
    <source>
        <dbReference type="PROSITE" id="PS51829"/>
    </source>
</evidence>
<dbReference type="AlphaFoldDB" id="A0A5N5WLD6"/>
<keyword evidence="5" id="KW-1133">Transmembrane helix</keyword>
<keyword evidence="2" id="KW-0378">Hydrolase</keyword>
<evidence type="ECO:0000256" key="5">
    <source>
        <dbReference type="SAM" id="Phobius"/>
    </source>
</evidence>
<dbReference type="PANTHER" id="PTHR42884">
    <property type="entry name" value="PROPROTEIN CONVERTASE SUBTILISIN/KEXIN-RELATED"/>
    <property type="match status" value="1"/>
</dbReference>
<feature type="non-terminal residue" evidence="7">
    <location>
        <position position="1"/>
    </location>
</feature>
<dbReference type="Pfam" id="PF01483">
    <property type="entry name" value="P_proprotein"/>
    <property type="match status" value="1"/>
</dbReference>
<protein>
    <submittedName>
        <fullName evidence="7">Galactose-binding domain-like protein</fullName>
    </submittedName>
</protein>
<dbReference type="InterPro" id="IPR008979">
    <property type="entry name" value="Galactose-bd-like_sf"/>
</dbReference>
<proteinExistence type="predicted"/>
<dbReference type="PROSITE" id="PS51829">
    <property type="entry name" value="P_HOMO_B"/>
    <property type="match status" value="1"/>
</dbReference>
<keyword evidence="3" id="KW-0720">Serine protease</keyword>
<evidence type="ECO:0000313" key="8">
    <source>
        <dbReference type="Proteomes" id="UP000326565"/>
    </source>
</evidence>
<feature type="domain" description="P/Homo B" evidence="6">
    <location>
        <begin position="1"/>
        <end position="123"/>
    </location>
</feature>
<feature type="compositionally biased region" description="Polar residues" evidence="4">
    <location>
        <begin position="260"/>
        <end position="274"/>
    </location>
</feature>
<name>A0A5N5WLD6_9EURO</name>
<keyword evidence="5" id="KW-0472">Membrane</keyword>
<dbReference type="GO" id="GO:0016485">
    <property type="term" value="P:protein processing"/>
    <property type="evidence" value="ECO:0007669"/>
    <property type="project" value="TreeGrafter"/>
</dbReference>
<dbReference type="GO" id="GO:0000139">
    <property type="term" value="C:Golgi membrane"/>
    <property type="evidence" value="ECO:0007669"/>
    <property type="project" value="TreeGrafter"/>
</dbReference>
<feature type="transmembrane region" description="Helical" evidence="5">
    <location>
        <begin position="202"/>
        <end position="226"/>
    </location>
</feature>
<dbReference type="GO" id="GO:0005802">
    <property type="term" value="C:trans-Golgi network"/>
    <property type="evidence" value="ECO:0007669"/>
    <property type="project" value="TreeGrafter"/>
</dbReference>